<evidence type="ECO:0000313" key="3">
    <source>
        <dbReference type="EMBL" id="RZT89240.1"/>
    </source>
</evidence>
<comment type="caution">
    <text evidence="3">The sequence shown here is derived from an EMBL/GenBank/DDBJ whole genome shotgun (WGS) entry which is preliminary data.</text>
</comment>
<dbReference type="InterPro" id="IPR050963">
    <property type="entry name" value="Sirohydro_Cobaltochel/CbiX"/>
</dbReference>
<dbReference type="Proteomes" id="UP000292136">
    <property type="component" value="Unassembled WGS sequence"/>
</dbReference>
<keyword evidence="2" id="KW-0456">Lyase</keyword>
<dbReference type="EMBL" id="SHKM01000001">
    <property type="protein sequence ID" value="RZT89240.1"/>
    <property type="molecule type" value="Genomic_DNA"/>
</dbReference>
<keyword evidence="1" id="KW-0479">Metal-binding</keyword>
<evidence type="ECO:0000313" key="4">
    <source>
        <dbReference type="Proteomes" id="UP000292136"/>
    </source>
</evidence>
<dbReference type="CDD" id="cd03416">
    <property type="entry name" value="CbiX_SirB_N"/>
    <property type="match status" value="1"/>
</dbReference>
<dbReference type="PANTHER" id="PTHR33542">
    <property type="entry name" value="SIROHYDROCHLORIN FERROCHELATASE, CHLOROPLASTIC"/>
    <property type="match status" value="1"/>
</dbReference>
<dbReference type="PANTHER" id="PTHR33542:SF3">
    <property type="entry name" value="SIROHYDROCHLORIN FERROCHELATASE, CHLOROPLASTIC"/>
    <property type="match status" value="1"/>
</dbReference>
<proteinExistence type="predicted"/>
<dbReference type="Pfam" id="PF01903">
    <property type="entry name" value="CbiX"/>
    <property type="match status" value="1"/>
</dbReference>
<dbReference type="SUPFAM" id="SSF53800">
    <property type="entry name" value="Chelatase"/>
    <property type="match status" value="1"/>
</dbReference>
<name>A0ABY0INU6_9RHOO</name>
<reference evidence="3 4" key="1">
    <citation type="submission" date="2019-02" db="EMBL/GenBank/DDBJ databases">
        <title>Genomic Encyclopedia of Type Strains, Phase IV (KMG-IV): sequencing the most valuable type-strain genomes for metagenomic binning, comparative biology and taxonomic classification.</title>
        <authorList>
            <person name="Goeker M."/>
        </authorList>
    </citation>
    <scope>NUCLEOTIDE SEQUENCE [LARGE SCALE GENOMIC DNA]</scope>
    <source>
        <strain evidence="3 4">DSM 21223</strain>
    </source>
</reference>
<evidence type="ECO:0000256" key="2">
    <source>
        <dbReference type="ARBA" id="ARBA00023239"/>
    </source>
</evidence>
<protein>
    <submittedName>
        <fullName evidence="3">Sirohydrochlorin cobaltochelatase</fullName>
    </submittedName>
</protein>
<dbReference type="RefSeq" id="WP_130458066.1">
    <property type="nucleotide sequence ID" value="NZ_SHKM01000001.1"/>
</dbReference>
<accession>A0ABY0INU6</accession>
<evidence type="ECO:0000256" key="1">
    <source>
        <dbReference type="ARBA" id="ARBA00022723"/>
    </source>
</evidence>
<dbReference type="Gene3D" id="3.40.50.1400">
    <property type="match status" value="1"/>
</dbReference>
<gene>
    <name evidence="3" type="ORF">EV678_0020</name>
</gene>
<sequence length="122" mass="13413">MTQTALILFGHGARDPQWAEPMQRVQRAIQAREPQRRVALAFLEFMEPTLEQCVAQLADEGVTSIRLAPMFMAQSGHLKRDLPLQVEAAARQHPQLSIHIAGAIGEAPGVIDAMAEHILALD</sequence>
<organism evidence="3 4">
    <name type="scientific">Azospira oryzae</name>
    <dbReference type="NCBI Taxonomy" id="146939"/>
    <lineage>
        <taxon>Bacteria</taxon>
        <taxon>Pseudomonadati</taxon>
        <taxon>Pseudomonadota</taxon>
        <taxon>Betaproteobacteria</taxon>
        <taxon>Rhodocyclales</taxon>
        <taxon>Rhodocyclaceae</taxon>
        <taxon>Azospira</taxon>
    </lineage>
</organism>
<dbReference type="InterPro" id="IPR002762">
    <property type="entry name" value="CbiX-like"/>
</dbReference>
<keyword evidence="4" id="KW-1185">Reference proteome</keyword>